<dbReference type="InterPro" id="IPR010877">
    <property type="entry name" value="Phage_Mu_Gp46"/>
</dbReference>
<sequence>MELILSVNGEAAAPDDPELARLNRAVLISLFSWRRAEPGDVPKDQPLQGFWGDALAAGGDKLGSRLWLLARAKITTETLNQAKDYCREALQWLIDDGVAVSIDVRVERMGLDGVAAAIVINRINGDQLSWSIDQFWQELQHV</sequence>
<dbReference type="Pfam" id="PF07409">
    <property type="entry name" value="GP46"/>
    <property type="match status" value="1"/>
</dbReference>
<organism evidence="1 2">
    <name type="scientific">Chitinibacter fontanus</name>
    <dbReference type="NCBI Taxonomy" id="1737446"/>
    <lineage>
        <taxon>Bacteria</taxon>
        <taxon>Pseudomonadati</taxon>
        <taxon>Pseudomonadota</taxon>
        <taxon>Betaproteobacteria</taxon>
        <taxon>Neisseriales</taxon>
        <taxon>Chitinibacteraceae</taxon>
        <taxon>Chitinibacter</taxon>
    </lineage>
</organism>
<dbReference type="EMBL" id="CP058952">
    <property type="protein sequence ID" value="QLI80784.1"/>
    <property type="molecule type" value="Genomic_DNA"/>
</dbReference>
<evidence type="ECO:0000313" key="2">
    <source>
        <dbReference type="Proteomes" id="UP000510822"/>
    </source>
</evidence>
<gene>
    <name evidence="1" type="ORF">HZU75_04155</name>
</gene>
<name>A0A7D5ZCP9_9NEIS</name>
<protein>
    <submittedName>
        <fullName evidence="1">Phage GP46 family protein</fullName>
    </submittedName>
</protein>
<keyword evidence="2" id="KW-1185">Reference proteome</keyword>
<dbReference type="Proteomes" id="UP000510822">
    <property type="component" value="Chromosome"/>
</dbReference>
<dbReference type="AlphaFoldDB" id="A0A7D5ZCP9"/>
<dbReference type="KEGG" id="cfon:HZU75_04155"/>
<reference evidence="1 2" key="1">
    <citation type="journal article" date="2016" name="Int. J. Syst. Evol. Microbiol.">
        <title>Chitinibacter fontanus sp. nov., isolated from a spring.</title>
        <authorList>
            <person name="Sheu S.Y."/>
            <person name="Li Y.S."/>
            <person name="Young C.C."/>
            <person name="Chen W.M."/>
        </authorList>
    </citation>
    <scope>NUCLEOTIDE SEQUENCE [LARGE SCALE GENOMIC DNA]</scope>
    <source>
        <strain evidence="1 2">STM-7</strain>
    </source>
</reference>
<evidence type="ECO:0000313" key="1">
    <source>
        <dbReference type="EMBL" id="QLI80784.1"/>
    </source>
</evidence>
<accession>A0A7D5ZCP9</accession>
<dbReference type="RefSeq" id="WP_180307918.1">
    <property type="nucleotide sequence ID" value="NZ_CP058952.1"/>
</dbReference>
<proteinExistence type="predicted"/>